<dbReference type="EMBL" id="VIIS01000748">
    <property type="protein sequence ID" value="KAF0305482.1"/>
    <property type="molecule type" value="Genomic_DNA"/>
</dbReference>
<organism evidence="1 2">
    <name type="scientific">Amphibalanus amphitrite</name>
    <name type="common">Striped barnacle</name>
    <name type="synonym">Balanus amphitrite</name>
    <dbReference type="NCBI Taxonomy" id="1232801"/>
    <lineage>
        <taxon>Eukaryota</taxon>
        <taxon>Metazoa</taxon>
        <taxon>Ecdysozoa</taxon>
        <taxon>Arthropoda</taxon>
        <taxon>Crustacea</taxon>
        <taxon>Multicrustacea</taxon>
        <taxon>Cirripedia</taxon>
        <taxon>Thoracica</taxon>
        <taxon>Thoracicalcarea</taxon>
        <taxon>Balanomorpha</taxon>
        <taxon>Balanoidea</taxon>
        <taxon>Balanidae</taxon>
        <taxon>Amphibalaninae</taxon>
        <taxon>Amphibalanus</taxon>
    </lineage>
</organism>
<proteinExistence type="predicted"/>
<evidence type="ECO:0000313" key="2">
    <source>
        <dbReference type="Proteomes" id="UP000440578"/>
    </source>
</evidence>
<gene>
    <name evidence="1" type="ORF">FJT64_022860</name>
</gene>
<evidence type="ECO:0000313" key="1">
    <source>
        <dbReference type="EMBL" id="KAF0305482.1"/>
    </source>
</evidence>
<keyword evidence="2" id="KW-1185">Reference proteome</keyword>
<comment type="caution">
    <text evidence="1">The sequence shown here is derived from an EMBL/GenBank/DDBJ whole genome shotgun (WGS) entry which is preliminary data.</text>
</comment>
<dbReference type="AlphaFoldDB" id="A0A6A4WS79"/>
<sequence length="90" mass="9226">MAVLRSCLSDDAIKIIANFDLPETDRTRATVILSRLEAYAVGGLKGGKRGGNRTGTSAAIFGLEAADVGVAYSGEGRGESRGEKIGALGV</sequence>
<accession>A0A6A4WS79</accession>
<dbReference type="Proteomes" id="UP000440578">
    <property type="component" value="Unassembled WGS sequence"/>
</dbReference>
<reference evidence="1 2" key="1">
    <citation type="submission" date="2019-07" db="EMBL/GenBank/DDBJ databases">
        <title>Draft genome assembly of a fouling barnacle, Amphibalanus amphitrite (Darwin, 1854): The first reference genome for Thecostraca.</title>
        <authorList>
            <person name="Kim W."/>
        </authorList>
    </citation>
    <scope>NUCLEOTIDE SEQUENCE [LARGE SCALE GENOMIC DNA]</scope>
    <source>
        <strain evidence="1">SNU_AA5</strain>
        <tissue evidence="1">Soma without cirri and trophi</tissue>
    </source>
</reference>
<protein>
    <submittedName>
        <fullName evidence="1">Uncharacterized protein</fullName>
    </submittedName>
</protein>
<name>A0A6A4WS79_AMPAM</name>